<dbReference type="eggNOG" id="KOG0430">
    <property type="taxonomic scope" value="Eukaryota"/>
</dbReference>
<dbReference type="AlphaFoldDB" id="W1P733"/>
<dbReference type="PANTHER" id="PTHR11908">
    <property type="entry name" value="XANTHINE DEHYDROGENASE"/>
    <property type="match status" value="1"/>
</dbReference>
<dbReference type="Pfam" id="PF20256">
    <property type="entry name" value="MoCoBD_2"/>
    <property type="match status" value="1"/>
</dbReference>
<dbReference type="Gene3D" id="3.30.365.10">
    <property type="entry name" value="Aldehyde oxidase/xanthine dehydrogenase, molybdopterin binding domain"/>
    <property type="match status" value="1"/>
</dbReference>
<organism evidence="3 4">
    <name type="scientific">Amborella trichopoda</name>
    <dbReference type="NCBI Taxonomy" id="13333"/>
    <lineage>
        <taxon>Eukaryota</taxon>
        <taxon>Viridiplantae</taxon>
        <taxon>Streptophyta</taxon>
        <taxon>Embryophyta</taxon>
        <taxon>Tracheophyta</taxon>
        <taxon>Spermatophyta</taxon>
        <taxon>Magnoliopsida</taxon>
        <taxon>Amborellales</taxon>
        <taxon>Amborellaceae</taxon>
        <taxon>Amborella</taxon>
    </lineage>
</organism>
<evidence type="ECO:0000313" key="3">
    <source>
        <dbReference type="EMBL" id="ERN02785.1"/>
    </source>
</evidence>
<dbReference type="OMA" id="ISEIDCR"/>
<evidence type="ECO:0000259" key="2">
    <source>
        <dbReference type="Pfam" id="PF20256"/>
    </source>
</evidence>
<keyword evidence="4" id="KW-1185">Reference proteome</keyword>
<evidence type="ECO:0000256" key="1">
    <source>
        <dbReference type="ARBA" id="ARBA00022505"/>
    </source>
</evidence>
<protein>
    <recommendedName>
        <fullName evidence="2">Aldehyde oxidase/xanthine dehydrogenase second molybdopterin binding domain-containing protein</fullName>
    </recommendedName>
</protein>
<dbReference type="PANTHER" id="PTHR11908:SF132">
    <property type="entry name" value="ALDEHYDE OXIDASE 1-RELATED"/>
    <property type="match status" value="1"/>
</dbReference>
<dbReference type="HOGENOM" id="CLU_001681_3_0_1"/>
<dbReference type="STRING" id="13333.W1P733"/>
<gene>
    <name evidence="3" type="ORF">AMTR_s00086p00087150</name>
</gene>
<feature type="domain" description="Aldehyde oxidase/xanthine dehydrogenase second molybdopterin binding" evidence="2">
    <location>
        <begin position="16"/>
        <end position="174"/>
    </location>
</feature>
<dbReference type="InterPro" id="IPR037165">
    <property type="entry name" value="AldOxase/xan_DH_Mopterin-bd_sf"/>
</dbReference>
<dbReference type="InterPro" id="IPR046867">
    <property type="entry name" value="AldOxase/xan_DH_MoCoBD2"/>
</dbReference>
<sequence>MTAFALGRLWEEGQEVLMERVRIVQIDTISMPQSGSQEGAPHLSPVEAARVACDVLVDRLSPVKVNMMEKTYGVSWDALVSQAYLQSVNMSASVCWVPDSSSNQYLNFGAAASEVEINLLTGATMILRTDIIYDCGKSLNPAVDLGQIEGAFVQGIGFFVLEEHVVNSDGMVTSDPNVDTIPKQFNIEILSSGHHKNRVLSSKVSVHCAIREAIKELQYYSNSSNENCSSTSAIFRMDTPATMDVVKRLCGLDNVERYLQSLVDRP</sequence>
<reference evidence="4" key="1">
    <citation type="journal article" date="2013" name="Science">
        <title>The Amborella genome and the evolution of flowering plants.</title>
        <authorList>
            <consortium name="Amborella Genome Project"/>
        </authorList>
    </citation>
    <scope>NUCLEOTIDE SEQUENCE [LARGE SCALE GENOMIC DNA]</scope>
</reference>
<name>W1P733_AMBTC</name>
<dbReference type="GO" id="GO:0005506">
    <property type="term" value="F:iron ion binding"/>
    <property type="evidence" value="ECO:0007669"/>
    <property type="project" value="InterPro"/>
</dbReference>
<dbReference type="EMBL" id="KI394485">
    <property type="protein sequence ID" value="ERN02785.1"/>
    <property type="molecule type" value="Genomic_DNA"/>
</dbReference>
<accession>W1P733</accession>
<evidence type="ECO:0000313" key="4">
    <source>
        <dbReference type="Proteomes" id="UP000017836"/>
    </source>
</evidence>
<dbReference type="Gramene" id="ERN02785">
    <property type="protein sequence ID" value="ERN02785"/>
    <property type="gene ID" value="AMTR_s00086p00087150"/>
</dbReference>
<dbReference type="SUPFAM" id="SSF56003">
    <property type="entry name" value="Molybdenum cofactor-binding domain"/>
    <property type="match status" value="1"/>
</dbReference>
<keyword evidence="1" id="KW-0500">Molybdenum</keyword>
<dbReference type="InterPro" id="IPR016208">
    <property type="entry name" value="Ald_Oxase/xanthine_DH-like"/>
</dbReference>
<dbReference type="GO" id="GO:0016491">
    <property type="term" value="F:oxidoreductase activity"/>
    <property type="evidence" value="ECO:0007669"/>
    <property type="project" value="InterPro"/>
</dbReference>
<dbReference type="Proteomes" id="UP000017836">
    <property type="component" value="Unassembled WGS sequence"/>
</dbReference>
<proteinExistence type="predicted"/>